<gene>
    <name evidence="3" type="ORF">A4A49_37759</name>
    <name evidence="2" type="ORF">A4A49_65179</name>
</gene>
<dbReference type="AlphaFoldDB" id="A0A1J6IJ22"/>
<evidence type="ECO:0000256" key="1">
    <source>
        <dbReference type="SAM" id="MobiDB-lite"/>
    </source>
</evidence>
<evidence type="ECO:0000313" key="3">
    <source>
        <dbReference type="EMBL" id="OIT39591.1"/>
    </source>
</evidence>
<dbReference type="Pfam" id="PF08284">
    <property type="entry name" value="RVP_2"/>
    <property type="match status" value="1"/>
</dbReference>
<dbReference type="EMBL" id="MJEQ01000092">
    <property type="protein sequence ID" value="OIT39591.1"/>
    <property type="molecule type" value="Genomic_DNA"/>
</dbReference>
<name>A0A1J6IJ22_NICAT</name>
<accession>A0A1J6IJ22</accession>
<reference evidence="2 4" key="1">
    <citation type="submission" date="2016-11" db="EMBL/GenBank/DDBJ databases">
        <title>The genome of Nicotiana attenuata.</title>
        <authorList>
            <person name="Xu S."/>
            <person name="Brockmoeller T."/>
            <person name="Gaquerel E."/>
            <person name="Navarro A."/>
            <person name="Kuhl H."/>
            <person name="Gase K."/>
            <person name="Ling Z."/>
            <person name="Zhou W."/>
            <person name="Kreitzer C."/>
            <person name="Stanke M."/>
            <person name="Tang H."/>
            <person name="Lyons E."/>
            <person name="Pandey P."/>
            <person name="Pandey S.P."/>
            <person name="Timmermann B."/>
            <person name="Baldwin I.T."/>
        </authorList>
    </citation>
    <scope>NUCLEOTIDE SEQUENCE [LARGE SCALE GENOMIC DNA]</scope>
    <source>
        <strain evidence="4">cv. UT</strain>
        <strain evidence="2">UT</strain>
        <tissue evidence="2">Leaves</tissue>
    </source>
</reference>
<dbReference type="InterPro" id="IPR021109">
    <property type="entry name" value="Peptidase_aspartic_dom_sf"/>
</dbReference>
<feature type="compositionally biased region" description="Low complexity" evidence="1">
    <location>
        <begin position="158"/>
        <end position="174"/>
    </location>
</feature>
<dbReference type="Gramene" id="OIT39591">
    <property type="protein sequence ID" value="OIT39591"/>
    <property type="gene ID" value="A4A49_37759"/>
</dbReference>
<sequence length="364" mass="40359">MLEASQSAGSTVPLDIAVAHTGGPSALRHKPALVEFGRFNGAHPEAWIFQAKRYFDFYSIVAEHKLTMASFYLDDFQRRCESLLNETMSLPEEYLVECFLSSLQPDILASVKAHKPTHLDQVIDLAHIHEQQLIAEKDPARPAFIRTQPLLPTPSPHSGPNSSSPNMSSPVISSPITRRFPIKRLTPAELQSRREQGLCFNCDEKYSATHCCKARPHLLLLVEESQGEVVLPKSFVSDDVLAEEPQCLEVQEHSAISYHALAGGASPNSLRFGSPDQVLLDGGSTHNLIRTRVARFLQLQVESTPHFLVVVGKGQRLPCEGVCRRGPITIQGSTLSLRLLCFVSSWLRPGFGRLMVGYIRPNCY</sequence>
<evidence type="ECO:0008006" key="5">
    <source>
        <dbReference type="Google" id="ProtNLM"/>
    </source>
</evidence>
<feature type="region of interest" description="Disordered" evidence="1">
    <location>
        <begin position="146"/>
        <end position="174"/>
    </location>
</feature>
<proteinExistence type="predicted"/>
<protein>
    <recommendedName>
        <fullName evidence="5">Retrotransposon gag domain-containing protein</fullName>
    </recommendedName>
</protein>
<keyword evidence="4" id="KW-1185">Reference proteome</keyword>
<dbReference type="EMBL" id="MJEQ01037185">
    <property type="protein sequence ID" value="OIT05109.1"/>
    <property type="molecule type" value="Genomic_DNA"/>
</dbReference>
<dbReference type="CDD" id="cd00303">
    <property type="entry name" value="retropepsin_like"/>
    <property type="match status" value="1"/>
</dbReference>
<comment type="caution">
    <text evidence="2">The sequence shown here is derived from an EMBL/GenBank/DDBJ whole genome shotgun (WGS) entry which is preliminary data.</text>
</comment>
<dbReference type="Proteomes" id="UP000187609">
    <property type="component" value="Unassembled WGS sequence"/>
</dbReference>
<organism evidence="2 4">
    <name type="scientific">Nicotiana attenuata</name>
    <name type="common">Coyote tobacco</name>
    <dbReference type="NCBI Taxonomy" id="49451"/>
    <lineage>
        <taxon>Eukaryota</taxon>
        <taxon>Viridiplantae</taxon>
        <taxon>Streptophyta</taxon>
        <taxon>Embryophyta</taxon>
        <taxon>Tracheophyta</taxon>
        <taxon>Spermatophyta</taxon>
        <taxon>Magnoliopsida</taxon>
        <taxon>eudicotyledons</taxon>
        <taxon>Gunneridae</taxon>
        <taxon>Pentapetalae</taxon>
        <taxon>asterids</taxon>
        <taxon>lamiids</taxon>
        <taxon>Solanales</taxon>
        <taxon>Solanaceae</taxon>
        <taxon>Nicotianoideae</taxon>
        <taxon>Nicotianeae</taxon>
        <taxon>Nicotiana</taxon>
    </lineage>
</organism>
<dbReference type="Gramene" id="OIT05109">
    <property type="protein sequence ID" value="OIT05109"/>
    <property type="gene ID" value="A4A49_65179"/>
</dbReference>
<evidence type="ECO:0000313" key="2">
    <source>
        <dbReference type="EMBL" id="OIT05109.1"/>
    </source>
</evidence>
<evidence type="ECO:0000313" key="4">
    <source>
        <dbReference type="Proteomes" id="UP000187609"/>
    </source>
</evidence>
<dbReference type="Gene3D" id="2.40.70.10">
    <property type="entry name" value="Acid Proteases"/>
    <property type="match status" value="1"/>
</dbReference>
<dbReference type="OMA" id="YSATHCC"/>